<keyword evidence="17" id="KW-1185">Reference proteome</keyword>
<dbReference type="AlphaFoldDB" id="A0A7X3K7G9"/>
<organism evidence="16 17">
    <name type="scientific">Massilia cellulosiltytica</name>
    <dbReference type="NCBI Taxonomy" id="2683234"/>
    <lineage>
        <taxon>Bacteria</taxon>
        <taxon>Pseudomonadati</taxon>
        <taxon>Pseudomonadota</taxon>
        <taxon>Betaproteobacteria</taxon>
        <taxon>Burkholderiales</taxon>
        <taxon>Oxalobacteraceae</taxon>
        <taxon>Telluria group</taxon>
        <taxon>Massilia</taxon>
    </lineage>
</organism>
<dbReference type="PANTHER" id="PTHR32552">
    <property type="entry name" value="FERRICHROME IRON RECEPTOR-RELATED"/>
    <property type="match status" value="1"/>
</dbReference>
<keyword evidence="10 11" id="KW-0998">Cell outer membrane</keyword>
<dbReference type="EMBL" id="WSES01000002">
    <property type="protein sequence ID" value="MVW59881.1"/>
    <property type="molecule type" value="Genomic_DNA"/>
</dbReference>
<evidence type="ECO:0000256" key="2">
    <source>
        <dbReference type="ARBA" id="ARBA00022448"/>
    </source>
</evidence>
<sequence>MKSPTLSVLAQSLFAAGYLSAASAALAQTDAPKTDAAPTVKSKGITEVIITAQKVAQPASKTPIALSVMSGEDLKDAGVTDARSMAEMLPNVEISKESGMLQVAIRGVTSLDMTEKGDPSAAFHIDGAYVPRYEAQTAAFFDLDRIEVLRGPQGTLYGRNATAGAINLITNKPTNKLEGSVSVDLGNYNTRLLDGMINVPINGMWALRAAVNAQKHDTYLNPGPNRVPLESQDDKSARIHLLGKFSADTSLLLTAESSKIQGAPPAPVPNTNFFTGTMVENLPFSPPGTGNNIEHPLYVDRGSDTQRTASALFKQDANAHRDNRADSFRGEFKTRVGTVDMTYQLASMNLYLDQVNNGIYFGFPFTNPLSGNSHAISHELRFNSTGTGPLRWVAGLYYFDETIERNASFNTFITAPFGSFTVTQPFDSVITNNSKAAFGQLTYDLRPDTRLTLGLRGTRDRKTGEDPLGGAAANPGSTFSDQAYTADVSFRNTSWKIGLDHDLMRNVMVYANVSTGYKAGGFNSAKAAGTYKPETLRAYEAGVKGRFFDNTLQVAANVFHYDYKDQQLTTTSCRTNDPSTCDSYTVNAANSKVDGVELEGKVRVGDDGELRGSLSLTDAQFKNYKPSATVDYSGQHLDRAPISTANLAYTHHFAVANGGEVAATVGTHFMGAYLISDLHANVRYRQPATHKSDASVTWTDGGGHWTVQGYVRNIEDSIKIESRVPGGFFISDPRTYGVRVGYNF</sequence>
<feature type="signal peptide" evidence="13">
    <location>
        <begin position="1"/>
        <end position="27"/>
    </location>
</feature>
<dbReference type="InterPro" id="IPR012910">
    <property type="entry name" value="Plug_dom"/>
</dbReference>
<gene>
    <name evidence="16" type="ORF">GPY61_08045</name>
</gene>
<dbReference type="InterPro" id="IPR000531">
    <property type="entry name" value="Beta-barrel_TonB"/>
</dbReference>
<evidence type="ECO:0000259" key="15">
    <source>
        <dbReference type="Pfam" id="PF07715"/>
    </source>
</evidence>
<evidence type="ECO:0000256" key="5">
    <source>
        <dbReference type="ARBA" id="ARBA00022692"/>
    </source>
</evidence>
<dbReference type="PANTHER" id="PTHR32552:SF81">
    <property type="entry name" value="TONB-DEPENDENT OUTER MEMBRANE RECEPTOR"/>
    <property type="match status" value="1"/>
</dbReference>
<keyword evidence="5 11" id="KW-0812">Transmembrane</keyword>
<dbReference type="Gene3D" id="2.40.170.20">
    <property type="entry name" value="TonB-dependent receptor, beta-barrel domain"/>
    <property type="match status" value="1"/>
</dbReference>
<evidence type="ECO:0000256" key="12">
    <source>
        <dbReference type="RuleBase" id="RU003357"/>
    </source>
</evidence>
<evidence type="ECO:0000256" key="8">
    <source>
        <dbReference type="ARBA" id="ARBA00023077"/>
    </source>
</evidence>
<evidence type="ECO:0000256" key="13">
    <source>
        <dbReference type="SAM" id="SignalP"/>
    </source>
</evidence>
<evidence type="ECO:0000313" key="16">
    <source>
        <dbReference type="EMBL" id="MVW59881.1"/>
    </source>
</evidence>
<proteinExistence type="inferred from homology"/>
<keyword evidence="7" id="KW-0406">Ion transport</keyword>
<dbReference type="GO" id="GO:0006826">
    <property type="term" value="P:iron ion transport"/>
    <property type="evidence" value="ECO:0007669"/>
    <property type="project" value="UniProtKB-KW"/>
</dbReference>
<feature type="domain" description="TonB-dependent receptor-like beta-barrel" evidence="14">
    <location>
        <begin position="305"/>
        <end position="714"/>
    </location>
</feature>
<dbReference type="SUPFAM" id="SSF56935">
    <property type="entry name" value="Porins"/>
    <property type="match status" value="1"/>
</dbReference>
<dbReference type="CDD" id="cd01347">
    <property type="entry name" value="ligand_gated_channel"/>
    <property type="match status" value="1"/>
</dbReference>
<evidence type="ECO:0000256" key="7">
    <source>
        <dbReference type="ARBA" id="ARBA00023065"/>
    </source>
</evidence>
<keyword evidence="9 11" id="KW-0472">Membrane</keyword>
<evidence type="ECO:0000256" key="10">
    <source>
        <dbReference type="ARBA" id="ARBA00023237"/>
    </source>
</evidence>
<evidence type="ECO:0000259" key="14">
    <source>
        <dbReference type="Pfam" id="PF00593"/>
    </source>
</evidence>
<evidence type="ECO:0000256" key="6">
    <source>
        <dbReference type="ARBA" id="ARBA00023004"/>
    </source>
</evidence>
<dbReference type="Pfam" id="PF07715">
    <property type="entry name" value="Plug"/>
    <property type="match status" value="1"/>
</dbReference>
<dbReference type="Proteomes" id="UP000443353">
    <property type="component" value="Unassembled WGS sequence"/>
</dbReference>
<dbReference type="InterPro" id="IPR036942">
    <property type="entry name" value="Beta-barrel_TonB_sf"/>
</dbReference>
<dbReference type="GO" id="GO:0009279">
    <property type="term" value="C:cell outer membrane"/>
    <property type="evidence" value="ECO:0007669"/>
    <property type="project" value="UniProtKB-SubCell"/>
</dbReference>
<evidence type="ECO:0000256" key="3">
    <source>
        <dbReference type="ARBA" id="ARBA00022452"/>
    </source>
</evidence>
<keyword evidence="16" id="KW-0675">Receptor</keyword>
<reference evidence="16 17" key="1">
    <citation type="submission" date="2019-12" db="EMBL/GenBank/DDBJ databases">
        <authorList>
            <person name="Li C."/>
            <person name="Zhao J."/>
        </authorList>
    </citation>
    <scope>NUCLEOTIDE SEQUENCE [LARGE SCALE GENOMIC DNA]</scope>
    <source>
        <strain evidence="16 17">NEAU-DD11</strain>
    </source>
</reference>
<dbReference type="PROSITE" id="PS52016">
    <property type="entry name" value="TONB_DEPENDENT_REC_3"/>
    <property type="match status" value="1"/>
</dbReference>
<name>A0A7X3K7G9_9BURK</name>
<keyword evidence="13" id="KW-0732">Signal</keyword>
<keyword evidence="6" id="KW-0408">Iron</keyword>
<evidence type="ECO:0000256" key="4">
    <source>
        <dbReference type="ARBA" id="ARBA00022496"/>
    </source>
</evidence>
<protein>
    <submittedName>
        <fullName evidence="16">TonB-dependent receptor</fullName>
    </submittedName>
</protein>
<keyword evidence="8 12" id="KW-0798">TonB box</keyword>
<evidence type="ECO:0000256" key="9">
    <source>
        <dbReference type="ARBA" id="ARBA00023136"/>
    </source>
</evidence>
<evidence type="ECO:0000256" key="11">
    <source>
        <dbReference type="PROSITE-ProRule" id="PRU01360"/>
    </source>
</evidence>
<comment type="caution">
    <text evidence="16">The sequence shown here is derived from an EMBL/GenBank/DDBJ whole genome shotgun (WGS) entry which is preliminary data.</text>
</comment>
<feature type="chain" id="PRO_5031081729" evidence="13">
    <location>
        <begin position="28"/>
        <end position="744"/>
    </location>
</feature>
<comment type="similarity">
    <text evidence="11 12">Belongs to the TonB-dependent receptor family.</text>
</comment>
<dbReference type="RefSeq" id="WP_160408054.1">
    <property type="nucleotide sequence ID" value="NZ_WSES01000002.1"/>
</dbReference>
<evidence type="ECO:0000256" key="1">
    <source>
        <dbReference type="ARBA" id="ARBA00004571"/>
    </source>
</evidence>
<keyword evidence="4" id="KW-0410">Iron transport</keyword>
<dbReference type="InterPro" id="IPR039426">
    <property type="entry name" value="TonB-dep_rcpt-like"/>
</dbReference>
<dbReference type="Pfam" id="PF00593">
    <property type="entry name" value="TonB_dep_Rec_b-barrel"/>
    <property type="match status" value="1"/>
</dbReference>
<accession>A0A7X3K7G9</accession>
<keyword evidence="2 11" id="KW-0813">Transport</keyword>
<feature type="domain" description="TonB-dependent receptor plug" evidence="15">
    <location>
        <begin position="59"/>
        <end position="165"/>
    </location>
</feature>
<keyword evidence="3 11" id="KW-1134">Transmembrane beta strand</keyword>
<comment type="subcellular location">
    <subcellularLocation>
        <location evidence="1 11">Cell outer membrane</location>
        <topology evidence="1 11">Multi-pass membrane protein</topology>
    </subcellularLocation>
</comment>
<evidence type="ECO:0000313" key="17">
    <source>
        <dbReference type="Proteomes" id="UP000443353"/>
    </source>
</evidence>